<evidence type="ECO:0000313" key="3">
    <source>
        <dbReference type="WBParaSite" id="L893_g17002.t1"/>
    </source>
</evidence>
<proteinExistence type="inferred from homology"/>
<dbReference type="SUPFAM" id="SSF53474">
    <property type="entry name" value="alpha/beta-Hydrolases"/>
    <property type="match status" value="1"/>
</dbReference>
<accession>A0A1I7YJR6</accession>
<protein>
    <submittedName>
        <fullName evidence="3">Protein NDRG3</fullName>
    </submittedName>
</protein>
<keyword evidence="2" id="KW-1185">Reference proteome</keyword>
<sequence>MSSMEMGMYPFSCDTKPLVGQDPDIEERVQTSYGLVKVSIYGDRSKHPVVTFHDIGLDSENNFQNFFQFGTVTDFTDKFCVYNINAPGQEMDAQPLPEGFVFPTMEGLARIVETVVDHFSLKSFIGFGVGAGANVMLRYALDHQKKLDALLLVNCVASAAGWIEWGYQKVNMNYLRSKGMTAFTVDYLMWHHFGKHLNECNPDIVRQYRAYFQHHPNPTNLAAFIESYLSRTPIHFSRDGSDGPQLNVPVLQIVGSRSAFIEDSVTVNTKLDPAKSEWIKVSEACGLVLDDRPERVTEAMLLFLQGLGYFASLNVINIMRKITDAQRGIVQGEGDEMKSYISAVTTETKDTAY</sequence>
<reference evidence="3" key="1">
    <citation type="submission" date="2016-11" db="UniProtKB">
        <authorList>
            <consortium name="WormBaseParasite"/>
        </authorList>
    </citation>
    <scope>IDENTIFICATION</scope>
</reference>
<name>A0A1I7YJR6_9BILA</name>
<comment type="similarity">
    <text evidence="1">Belongs to the NDRG family.</text>
</comment>
<dbReference type="WBParaSite" id="L893_g17002.t1">
    <property type="protein sequence ID" value="L893_g17002.t1"/>
    <property type="gene ID" value="L893_g17002"/>
</dbReference>
<dbReference type="Gene3D" id="3.40.50.1820">
    <property type="entry name" value="alpha/beta hydrolase"/>
    <property type="match status" value="1"/>
</dbReference>
<evidence type="ECO:0000313" key="2">
    <source>
        <dbReference type="Proteomes" id="UP000095287"/>
    </source>
</evidence>
<organism evidence="2 3">
    <name type="scientific">Steinernema glaseri</name>
    <dbReference type="NCBI Taxonomy" id="37863"/>
    <lineage>
        <taxon>Eukaryota</taxon>
        <taxon>Metazoa</taxon>
        <taxon>Ecdysozoa</taxon>
        <taxon>Nematoda</taxon>
        <taxon>Chromadorea</taxon>
        <taxon>Rhabditida</taxon>
        <taxon>Tylenchina</taxon>
        <taxon>Panagrolaimomorpha</taxon>
        <taxon>Strongyloidoidea</taxon>
        <taxon>Steinernematidae</taxon>
        <taxon>Steinernema</taxon>
    </lineage>
</organism>
<dbReference type="InterPro" id="IPR029058">
    <property type="entry name" value="AB_hydrolase_fold"/>
</dbReference>
<dbReference type="Pfam" id="PF03096">
    <property type="entry name" value="Ndr"/>
    <property type="match status" value="1"/>
</dbReference>
<evidence type="ECO:0000256" key="1">
    <source>
        <dbReference type="ARBA" id="ARBA00005598"/>
    </source>
</evidence>
<dbReference type="Proteomes" id="UP000095287">
    <property type="component" value="Unplaced"/>
</dbReference>
<dbReference type="AlphaFoldDB" id="A0A1I7YJR6"/>
<dbReference type="InterPro" id="IPR004142">
    <property type="entry name" value="NDRG"/>
</dbReference>
<dbReference type="PANTHER" id="PTHR11034">
    <property type="entry name" value="N-MYC DOWNSTREAM REGULATED"/>
    <property type="match status" value="1"/>
</dbReference>